<sequence length="30" mass="3335">MDQIDNRICTVGCSLSFFKNLIDLLLCCVG</sequence>
<name>A0A0E9PQL9_ANGAN</name>
<protein>
    <submittedName>
        <fullName evidence="1">Uncharacterized protein</fullName>
    </submittedName>
</protein>
<dbReference type="AlphaFoldDB" id="A0A0E9PQL9"/>
<reference evidence="1" key="2">
    <citation type="journal article" date="2015" name="Fish Shellfish Immunol.">
        <title>Early steps in the European eel (Anguilla anguilla)-Vibrio vulnificus interaction in the gills: Role of the RtxA13 toxin.</title>
        <authorList>
            <person name="Callol A."/>
            <person name="Pajuelo D."/>
            <person name="Ebbesson L."/>
            <person name="Teles M."/>
            <person name="MacKenzie S."/>
            <person name="Amaro C."/>
        </authorList>
    </citation>
    <scope>NUCLEOTIDE SEQUENCE</scope>
</reference>
<organism evidence="1">
    <name type="scientific">Anguilla anguilla</name>
    <name type="common">European freshwater eel</name>
    <name type="synonym">Muraena anguilla</name>
    <dbReference type="NCBI Taxonomy" id="7936"/>
    <lineage>
        <taxon>Eukaryota</taxon>
        <taxon>Metazoa</taxon>
        <taxon>Chordata</taxon>
        <taxon>Craniata</taxon>
        <taxon>Vertebrata</taxon>
        <taxon>Euteleostomi</taxon>
        <taxon>Actinopterygii</taxon>
        <taxon>Neopterygii</taxon>
        <taxon>Teleostei</taxon>
        <taxon>Anguilliformes</taxon>
        <taxon>Anguillidae</taxon>
        <taxon>Anguilla</taxon>
    </lineage>
</organism>
<reference evidence="1" key="1">
    <citation type="submission" date="2014-11" db="EMBL/GenBank/DDBJ databases">
        <authorList>
            <person name="Amaro Gonzalez C."/>
        </authorList>
    </citation>
    <scope>NUCLEOTIDE SEQUENCE</scope>
</reference>
<accession>A0A0E9PQL9</accession>
<proteinExistence type="predicted"/>
<dbReference type="EMBL" id="GBXM01101656">
    <property type="protein sequence ID" value="JAH06921.1"/>
    <property type="molecule type" value="Transcribed_RNA"/>
</dbReference>
<evidence type="ECO:0000313" key="1">
    <source>
        <dbReference type="EMBL" id="JAH06921.1"/>
    </source>
</evidence>